<dbReference type="Proteomes" id="UP000299102">
    <property type="component" value="Unassembled WGS sequence"/>
</dbReference>
<dbReference type="Gene3D" id="1.20.1250.20">
    <property type="entry name" value="MFS general substrate transporter like domains"/>
    <property type="match status" value="1"/>
</dbReference>
<evidence type="ECO:0000256" key="2">
    <source>
        <dbReference type="ARBA" id="ARBA00022448"/>
    </source>
</evidence>
<organism evidence="8 9">
    <name type="scientific">Eumeta variegata</name>
    <name type="common">Bagworm moth</name>
    <name type="synonym">Eumeta japonica</name>
    <dbReference type="NCBI Taxonomy" id="151549"/>
    <lineage>
        <taxon>Eukaryota</taxon>
        <taxon>Metazoa</taxon>
        <taxon>Ecdysozoa</taxon>
        <taxon>Arthropoda</taxon>
        <taxon>Hexapoda</taxon>
        <taxon>Insecta</taxon>
        <taxon>Pterygota</taxon>
        <taxon>Neoptera</taxon>
        <taxon>Endopterygota</taxon>
        <taxon>Lepidoptera</taxon>
        <taxon>Glossata</taxon>
        <taxon>Ditrysia</taxon>
        <taxon>Tineoidea</taxon>
        <taxon>Psychidae</taxon>
        <taxon>Oiketicinae</taxon>
        <taxon>Eumeta</taxon>
    </lineage>
</organism>
<keyword evidence="5 6" id="KW-0472">Membrane</keyword>
<evidence type="ECO:0000259" key="7">
    <source>
        <dbReference type="PROSITE" id="PS50850"/>
    </source>
</evidence>
<dbReference type="SUPFAM" id="SSF103473">
    <property type="entry name" value="MFS general substrate transporter"/>
    <property type="match status" value="1"/>
</dbReference>
<dbReference type="InterPro" id="IPR020846">
    <property type="entry name" value="MFS_dom"/>
</dbReference>
<comment type="subcellular location">
    <subcellularLocation>
        <location evidence="1">Membrane</location>
        <topology evidence="1">Multi-pass membrane protein</topology>
    </subcellularLocation>
</comment>
<dbReference type="STRING" id="151549.A0A4C1U5K5"/>
<dbReference type="AlphaFoldDB" id="A0A4C1U5K5"/>
<gene>
    <name evidence="8" type="primary">svop-1</name>
    <name evidence="8" type="ORF">EVAR_9820_1</name>
</gene>
<dbReference type="InterPro" id="IPR011701">
    <property type="entry name" value="MFS"/>
</dbReference>
<keyword evidence="4 6" id="KW-1133">Transmembrane helix</keyword>
<feature type="transmembrane region" description="Helical" evidence="6">
    <location>
        <begin position="108"/>
        <end position="131"/>
    </location>
</feature>
<dbReference type="OrthoDB" id="10262656at2759"/>
<protein>
    <submittedName>
        <fullName evidence="8">Transporter svop-1</fullName>
    </submittedName>
</protein>
<keyword evidence="3 6" id="KW-0812">Transmembrane</keyword>
<keyword evidence="2" id="KW-0813">Transport</keyword>
<dbReference type="PANTHER" id="PTHR23511:SF35">
    <property type="entry name" value="MAJOR FACILITATOR SUPERFAMILY (MFS) PROFILE DOMAIN-CONTAINING PROTEIN"/>
    <property type="match status" value="1"/>
</dbReference>
<evidence type="ECO:0000313" key="8">
    <source>
        <dbReference type="EMBL" id="GBP21635.1"/>
    </source>
</evidence>
<name>A0A4C1U5K5_EUMVA</name>
<accession>A0A4C1U5K5</accession>
<feature type="transmembrane region" description="Helical" evidence="6">
    <location>
        <begin position="76"/>
        <end position="96"/>
    </location>
</feature>
<dbReference type="PROSITE" id="PS50850">
    <property type="entry name" value="MFS"/>
    <property type="match status" value="1"/>
</dbReference>
<dbReference type="GO" id="GO:0022857">
    <property type="term" value="F:transmembrane transporter activity"/>
    <property type="evidence" value="ECO:0007669"/>
    <property type="project" value="InterPro"/>
</dbReference>
<dbReference type="EMBL" id="BGZK01000130">
    <property type="protein sequence ID" value="GBP21635.1"/>
    <property type="molecule type" value="Genomic_DNA"/>
</dbReference>
<keyword evidence="9" id="KW-1185">Reference proteome</keyword>
<sequence length="188" mass="20474">MQSWSIEVHLELLVGQLRPYSSKGHTYNLGHGKFNRLVLLTSGLIMLNVSMESVGMSYVVPVAACDLHLTNEHKGLITASAFIGIMCTSFLWGYLGDRCGRRAVMLPALLASAALSVASAFSVNVWMLIILRVLTGCLALMFSEGEISFIWGGGSVQGLPSLSRRIVYALLRAGATRRGLSGWRGFYF</sequence>
<dbReference type="Pfam" id="PF07690">
    <property type="entry name" value="MFS_1"/>
    <property type="match status" value="1"/>
</dbReference>
<dbReference type="PANTHER" id="PTHR23511">
    <property type="entry name" value="SYNAPTIC VESICLE GLYCOPROTEIN 2"/>
    <property type="match status" value="1"/>
</dbReference>
<dbReference type="GO" id="GO:0016020">
    <property type="term" value="C:membrane"/>
    <property type="evidence" value="ECO:0007669"/>
    <property type="project" value="UniProtKB-SubCell"/>
</dbReference>
<evidence type="ECO:0000256" key="3">
    <source>
        <dbReference type="ARBA" id="ARBA00022692"/>
    </source>
</evidence>
<proteinExistence type="predicted"/>
<evidence type="ECO:0000256" key="6">
    <source>
        <dbReference type="SAM" id="Phobius"/>
    </source>
</evidence>
<evidence type="ECO:0000256" key="5">
    <source>
        <dbReference type="ARBA" id="ARBA00023136"/>
    </source>
</evidence>
<feature type="domain" description="Major facilitator superfamily (MFS) profile" evidence="7">
    <location>
        <begin position="36"/>
        <end position="188"/>
    </location>
</feature>
<feature type="transmembrane region" description="Helical" evidence="6">
    <location>
        <begin position="37"/>
        <end position="64"/>
    </location>
</feature>
<reference evidence="8 9" key="1">
    <citation type="journal article" date="2019" name="Commun. Biol.">
        <title>The bagworm genome reveals a unique fibroin gene that provides high tensile strength.</title>
        <authorList>
            <person name="Kono N."/>
            <person name="Nakamura H."/>
            <person name="Ohtoshi R."/>
            <person name="Tomita M."/>
            <person name="Numata K."/>
            <person name="Arakawa K."/>
        </authorList>
    </citation>
    <scope>NUCLEOTIDE SEQUENCE [LARGE SCALE GENOMIC DNA]</scope>
</reference>
<evidence type="ECO:0000256" key="1">
    <source>
        <dbReference type="ARBA" id="ARBA00004141"/>
    </source>
</evidence>
<evidence type="ECO:0000256" key="4">
    <source>
        <dbReference type="ARBA" id="ARBA00022989"/>
    </source>
</evidence>
<evidence type="ECO:0000313" key="9">
    <source>
        <dbReference type="Proteomes" id="UP000299102"/>
    </source>
</evidence>
<dbReference type="InterPro" id="IPR036259">
    <property type="entry name" value="MFS_trans_sf"/>
</dbReference>
<comment type="caution">
    <text evidence="8">The sequence shown here is derived from an EMBL/GenBank/DDBJ whole genome shotgun (WGS) entry which is preliminary data.</text>
</comment>